<dbReference type="Pfam" id="PF07891">
    <property type="entry name" value="DUF1666"/>
    <property type="match status" value="1"/>
</dbReference>
<organism evidence="1 2">
    <name type="scientific">Quillaja saponaria</name>
    <name type="common">Soap bark tree</name>
    <dbReference type="NCBI Taxonomy" id="32244"/>
    <lineage>
        <taxon>Eukaryota</taxon>
        <taxon>Viridiplantae</taxon>
        <taxon>Streptophyta</taxon>
        <taxon>Embryophyta</taxon>
        <taxon>Tracheophyta</taxon>
        <taxon>Spermatophyta</taxon>
        <taxon>Magnoliopsida</taxon>
        <taxon>eudicotyledons</taxon>
        <taxon>Gunneridae</taxon>
        <taxon>Pentapetalae</taxon>
        <taxon>rosids</taxon>
        <taxon>fabids</taxon>
        <taxon>Fabales</taxon>
        <taxon>Quillajaceae</taxon>
        <taxon>Quillaja</taxon>
    </lineage>
</organism>
<proteinExistence type="predicted"/>
<dbReference type="GO" id="GO:0005840">
    <property type="term" value="C:ribosome"/>
    <property type="evidence" value="ECO:0007669"/>
    <property type="project" value="UniProtKB-KW"/>
</dbReference>
<sequence length="592" mass="69099">MAYSNYTSIKDGNFNGFEGCSSSFTHGCQVKPEPEVDYSETINSTRNVGFEEETTKFVFRFKFRTYEEFCRSYRENCCSVDSAKASTSTSNYEFFPGKNYIAVKELYLGPDQGPLGNRTELVQAEFPQNPTDRVCKEQRDNYNIMYDFIGLSSESDSSSSNLESSSISQLGSSTDGILSDKDFDCLENGTKPNSQNVSACDSEESNGLETQWEHQDLIEQLKMELKRVKATGLPTILEESEFPKITDDLKPWKIDEKFQHGNRTKELPKFYKSYRERMRKFDIMNYQKMYAIGFLQSHPLQSLSSRKSSASAMTFLFSHLYRRKRSETDPMKKFNKVLYSDLEMVYVGQLCLSWEFLHWQYEKALELWESDPCGLKRYNEVAGEFQQFQVLMQRFIENEPFQDPRVENYVKNRCTMGNLLQVPLIREDNQKDKNRLRRGGKDENAITSDKLVEILEESIRIIWHFIRADKDANNLMTLKSLKETQAELQDPATDEELLAEIRADLQKKEKRLKDILRSGNCILKKFQKHQEDGTDHFLYFFCQVDMKLVYRVLNMSRITTEQLGWCRSKLNNISFVNRRIHVEPSFLLFPCS</sequence>
<name>A0AAD7Q3Y5_QUISA</name>
<keyword evidence="2" id="KW-1185">Reference proteome</keyword>
<dbReference type="KEGG" id="qsa:O6P43_004489"/>
<accession>A0AAD7Q3Y5</accession>
<dbReference type="InterPro" id="IPR012870">
    <property type="entry name" value="DUF1666"/>
</dbReference>
<dbReference type="AlphaFoldDB" id="A0AAD7Q3Y5"/>
<keyword evidence="1" id="KW-0689">Ribosomal protein</keyword>
<dbReference type="PANTHER" id="PTHR46741">
    <property type="entry name" value="OS09G0413600 PROTEIN"/>
    <property type="match status" value="1"/>
</dbReference>
<dbReference type="PANTHER" id="PTHR46741:SF2">
    <property type="entry name" value="RIBOSOMAL PROTEIN L34AE"/>
    <property type="match status" value="1"/>
</dbReference>
<evidence type="ECO:0000313" key="2">
    <source>
        <dbReference type="Proteomes" id="UP001163823"/>
    </source>
</evidence>
<dbReference type="EMBL" id="JARAOO010000003">
    <property type="protein sequence ID" value="KAJ7974413.1"/>
    <property type="molecule type" value="Genomic_DNA"/>
</dbReference>
<dbReference type="Proteomes" id="UP001163823">
    <property type="component" value="Chromosome 3"/>
</dbReference>
<reference evidence="1" key="1">
    <citation type="journal article" date="2023" name="Science">
        <title>Elucidation of the pathway for biosynthesis of saponin adjuvants from the soapbark tree.</title>
        <authorList>
            <person name="Reed J."/>
            <person name="Orme A."/>
            <person name="El-Demerdash A."/>
            <person name="Owen C."/>
            <person name="Martin L.B.B."/>
            <person name="Misra R.C."/>
            <person name="Kikuchi S."/>
            <person name="Rejzek M."/>
            <person name="Martin A.C."/>
            <person name="Harkess A."/>
            <person name="Leebens-Mack J."/>
            <person name="Louveau T."/>
            <person name="Stephenson M.J."/>
            <person name="Osbourn A."/>
        </authorList>
    </citation>
    <scope>NUCLEOTIDE SEQUENCE</scope>
    <source>
        <strain evidence="1">S10</strain>
    </source>
</reference>
<keyword evidence="1" id="KW-0687">Ribonucleoprotein</keyword>
<gene>
    <name evidence="1" type="ORF">O6P43_004489</name>
</gene>
<comment type="caution">
    <text evidence="1">The sequence shown here is derived from an EMBL/GenBank/DDBJ whole genome shotgun (WGS) entry which is preliminary data.</text>
</comment>
<protein>
    <submittedName>
        <fullName evidence="1">Ribosomal protein L34Ae</fullName>
    </submittedName>
</protein>
<evidence type="ECO:0000313" key="1">
    <source>
        <dbReference type="EMBL" id="KAJ7974413.1"/>
    </source>
</evidence>